<dbReference type="GeneID" id="37009284"/>
<dbReference type="GO" id="GO:0006401">
    <property type="term" value="P:RNA catabolic process"/>
    <property type="evidence" value="ECO:0007669"/>
    <property type="project" value="InterPro"/>
</dbReference>
<protein>
    <submittedName>
        <fullName evidence="1">Uncharacterized protein</fullName>
    </submittedName>
</protein>
<name>A0A2V1B1J1_9ASCO</name>
<keyword evidence="2" id="KW-1185">Reference proteome</keyword>
<evidence type="ECO:0000313" key="2">
    <source>
        <dbReference type="Proteomes" id="UP000244309"/>
    </source>
</evidence>
<evidence type="ECO:0000313" key="1">
    <source>
        <dbReference type="EMBL" id="PVH23663.1"/>
    </source>
</evidence>
<dbReference type="AlphaFoldDB" id="A0A2V1B1J1"/>
<dbReference type="Pfam" id="PF08615">
    <property type="entry name" value="RNase_H2_suC"/>
    <property type="match status" value="1"/>
</dbReference>
<proteinExistence type="predicted"/>
<reference evidence="1 2" key="1">
    <citation type="submission" date="2017-12" db="EMBL/GenBank/DDBJ databases">
        <title>Genome Sequence of a Multidrug-Resistant Candida haemulonii Isolate from a Patient with Chronic Leg Ulcers in Israel.</title>
        <authorList>
            <person name="Chow N.A."/>
            <person name="Gade L."/>
            <person name="Batra D."/>
            <person name="Rowe L.A."/>
            <person name="Ben-Ami R."/>
            <person name="Loparev V.N."/>
            <person name="Litvintseva A.P."/>
        </authorList>
    </citation>
    <scope>NUCLEOTIDE SEQUENCE [LARGE SCALE GENOMIC DNA]</scope>
    <source>
        <strain evidence="1 2">B11899</strain>
    </source>
</reference>
<dbReference type="GO" id="GO:0032299">
    <property type="term" value="C:ribonuclease H2 complex"/>
    <property type="evidence" value="ECO:0007669"/>
    <property type="project" value="InterPro"/>
</dbReference>
<dbReference type="Gene3D" id="2.40.128.680">
    <property type="match status" value="1"/>
</dbReference>
<dbReference type="CDD" id="cd09271">
    <property type="entry name" value="RNase_H2-C"/>
    <property type="match status" value="1"/>
</dbReference>
<dbReference type="STRING" id="45357.A0A2V1B1J1"/>
<dbReference type="PANTHER" id="PTHR47204:SF1">
    <property type="entry name" value="RIBONUCLEASE H2 SUBUNIT C"/>
    <property type="match status" value="1"/>
</dbReference>
<gene>
    <name evidence="1" type="ORF">CXQ85_003954</name>
</gene>
<dbReference type="VEuPathDB" id="FungiDB:CXQ85_003954"/>
<dbReference type="RefSeq" id="XP_025344603.1">
    <property type="nucleotide sequence ID" value="XM_025487587.1"/>
</dbReference>
<sequence length="137" mass="15492">MTARIDLSQGEDIPAFNACILPVSIKHNGKVNAVQFFGSTSTKENYMETNVDVRYFRGIKLMGRSVDFDSKKAYVLNDFEILSRGDNDEELATVKHYQATAKIETLKVYGHDSIPPEHDKWILSNEWGLIADVLHSD</sequence>
<dbReference type="PANTHER" id="PTHR47204">
    <property type="entry name" value="OS02G0168900 PROTEIN"/>
    <property type="match status" value="1"/>
</dbReference>
<comment type="caution">
    <text evidence="1">The sequence shown here is derived from an EMBL/GenBank/DDBJ whole genome shotgun (WGS) entry which is preliminary data.</text>
</comment>
<organism evidence="1 2">
    <name type="scientific">Candidozyma haemuli</name>
    <dbReference type="NCBI Taxonomy" id="45357"/>
    <lineage>
        <taxon>Eukaryota</taxon>
        <taxon>Fungi</taxon>
        <taxon>Dikarya</taxon>
        <taxon>Ascomycota</taxon>
        <taxon>Saccharomycotina</taxon>
        <taxon>Pichiomycetes</taxon>
        <taxon>Metschnikowiaceae</taxon>
        <taxon>Candidozyma</taxon>
    </lineage>
</organism>
<dbReference type="Proteomes" id="UP000244309">
    <property type="component" value="Unassembled WGS sequence"/>
</dbReference>
<accession>A0A2V1B1J1</accession>
<dbReference type="OrthoDB" id="6222486at2759"/>
<dbReference type="InterPro" id="IPR013924">
    <property type="entry name" value="RNase_H2_suC"/>
</dbReference>
<dbReference type="EMBL" id="PKFO01000011">
    <property type="protein sequence ID" value="PVH23663.1"/>
    <property type="molecule type" value="Genomic_DNA"/>
</dbReference>